<evidence type="ECO:0000256" key="9">
    <source>
        <dbReference type="ARBA" id="ARBA00022840"/>
    </source>
</evidence>
<keyword evidence="6" id="KW-0808">Transferase</keyword>
<dbReference type="Gene3D" id="3.30.420.40">
    <property type="match status" value="1"/>
</dbReference>
<comment type="similarity">
    <text evidence="3 13">Belongs to the OSBP family.</text>
</comment>
<dbReference type="PRINTS" id="PR00475">
    <property type="entry name" value="HEXOKINASE"/>
</dbReference>
<evidence type="ECO:0000256" key="3">
    <source>
        <dbReference type="ARBA" id="ARBA00008842"/>
    </source>
</evidence>
<keyword evidence="10" id="KW-0324">Glycolysis</keyword>
<dbReference type="PROSITE" id="PS01013">
    <property type="entry name" value="OSBP"/>
    <property type="match status" value="1"/>
</dbReference>
<protein>
    <recommendedName>
        <fullName evidence="5">hexokinase</fullName>
        <ecNumber evidence="5">2.7.1.1</ecNumber>
    </recommendedName>
</protein>
<comment type="catalytic activity">
    <reaction evidence="11">
        <text>a D-hexose + ATP = a D-hexose 6-phosphate + ADP + H(+)</text>
        <dbReference type="Rhea" id="RHEA:22740"/>
        <dbReference type="ChEBI" id="CHEBI:4194"/>
        <dbReference type="ChEBI" id="CHEBI:15378"/>
        <dbReference type="ChEBI" id="CHEBI:30616"/>
        <dbReference type="ChEBI" id="CHEBI:229467"/>
        <dbReference type="ChEBI" id="CHEBI:456216"/>
        <dbReference type="EC" id="2.7.1.1"/>
    </reaction>
    <physiologicalReaction direction="left-to-right" evidence="11">
        <dbReference type="Rhea" id="RHEA:22741"/>
    </physiologicalReaction>
</comment>
<evidence type="ECO:0000256" key="8">
    <source>
        <dbReference type="ARBA" id="ARBA00022777"/>
    </source>
</evidence>
<evidence type="ECO:0000256" key="11">
    <source>
        <dbReference type="ARBA" id="ARBA00044613"/>
    </source>
</evidence>
<feature type="domain" description="Hexokinase N-terminal" evidence="14">
    <location>
        <begin position="406"/>
        <end position="599"/>
    </location>
</feature>
<dbReference type="PROSITE" id="PS51748">
    <property type="entry name" value="HEXOKINASE_2"/>
    <property type="match status" value="1"/>
</dbReference>
<comment type="pathway">
    <text evidence="2">Carbohydrate metabolism; hexose metabolism.</text>
</comment>
<evidence type="ECO:0000256" key="12">
    <source>
        <dbReference type="ARBA" id="ARBA00047905"/>
    </source>
</evidence>
<dbReference type="GO" id="GO:0001678">
    <property type="term" value="P:intracellular glucose homeostasis"/>
    <property type="evidence" value="ECO:0007669"/>
    <property type="project" value="InterPro"/>
</dbReference>
<proteinExistence type="inferred from homology"/>
<dbReference type="Pfam" id="PF03727">
    <property type="entry name" value="Hexokinase_2"/>
    <property type="match status" value="1"/>
</dbReference>
<dbReference type="GO" id="GO:0005739">
    <property type="term" value="C:mitochondrion"/>
    <property type="evidence" value="ECO:0007669"/>
    <property type="project" value="TreeGrafter"/>
</dbReference>
<evidence type="ECO:0000313" key="17">
    <source>
        <dbReference type="Proteomes" id="UP000053815"/>
    </source>
</evidence>
<dbReference type="Pfam" id="PF00349">
    <property type="entry name" value="Hexokinase_1"/>
    <property type="match status" value="1"/>
</dbReference>
<dbReference type="InterPro" id="IPR001312">
    <property type="entry name" value="Hexokinase"/>
</dbReference>
<dbReference type="InterPro" id="IPR037239">
    <property type="entry name" value="OSBP_sf"/>
</dbReference>
<feature type="domain" description="Hexokinase C-terminal" evidence="15">
    <location>
        <begin position="606"/>
        <end position="844"/>
    </location>
</feature>
<dbReference type="Proteomes" id="UP000053815">
    <property type="component" value="Unassembled WGS sequence"/>
</dbReference>
<evidence type="ECO:0000256" key="1">
    <source>
        <dbReference type="ARBA" id="ARBA00004888"/>
    </source>
</evidence>
<dbReference type="GO" id="GO:0006096">
    <property type="term" value="P:glycolytic process"/>
    <property type="evidence" value="ECO:0007669"/>
    <property type="project" value="UniProtKB-UniPathway"/>
</dbReference>
<evidence type="ECO:0000313" key="16">
    <source>
        <dbReference type="EMBL" id="GAN00669.1"/>
    </source>
</evidence>
<dbReference type="PANTHER" id="PTHR19443:SF16">
    <property type="entry name" value="HEXOKINASE TYPE 1-RELATED"/>
    <property type="match status" value="1"/>
</dbReference>
<evidence type="ECO:0000256" key="6">
    <source>
        <dbReference type="ARBA" id="ARBA00022679"/>
    </source>
</evidence>
<evidence type="ECO:0000256" key="4">
    <source>
        <dbReference type="ARBA" id="ARBA00009225"/>
    </source>
</evidence>
<organism evidence="16">
    <name type="scientific">Mucor ambiguus</name>
    <dbReference type="NCBI Taxonomy" id="91626"/>
    <lineage>
        <taxon>Eukaryota</taxon>
        <taxon>Fungi</taxon>
        <taxon>Fungi incertae sedis</taxon>
        <taxon>Mucoromycota</taxon>
        <taxon>Mucoromycotina</taxon>
        <taxon>Mucoromycetes</taxon>
        <taxon>Mucorales</taxon>
        <taxon>Mucorineae</taxon>
        <taxon>Mucoraceae</taxon>
        <taxon>Mucor</taxon>
    </lineage>
</organism>
<keyword evidence="7" id="KW-0547">Nucleotide-binding</keyword>
<name>A0A0C9M3L6_9FUNG</name>
<dbReference type="EMBL" id="DF836290">
    <property type="protein sequence ID" value="GAN00669.1"/>
    <property type="molecule type" value="Genomic_DNA"/>
</dbReference>
<comment type="similarity">
    <text evidence="4">Belongs to the hexokinase family.</text>
</comment>
<comment type="catalytic activity">
    <reaction evidence="12">
        <text>D-fructose + ATP = D-fructose 6-phosphate + ADP + H(+)</text>
        <dbReference type="Rhea" id="RHEA:16125"/>
        <dbReference type="ChEBI" id="CHEBI:15378"/>
        <dbReference type="ChEBI" id="CHEBI:30616"/>
        <dbReference type="ChEBI" id="CHEBI:37721"/>
        <dbReference type="ChEBI" id="CHEBI:61527"/>
        <dbReference type="ChEBI" id="CHEBI:456216"/>
        <dbReference type="EC" id="2.7.1.1"/>
    </reaction>
    <physiologicalReaction direction="left-to-right" evidence="12">
        <dbReference type="Rhea" id="RHEA:16126"/>
    </physiologicalReaction>
</comment>
<dbReference type="Pfam" id="PF01237">
    <property type="entry name" value="Oxysterol_BP"/>
    <property type="match status" value="1"/>
</dbReference>
<dbReference type="EC" id="2.7.1.1" evidence="5"/>
<dbReference type="InterPro" id="IPR043129">
    <property type="entry name" value="ATPase_NBD"/>
</dbReference>
<sequence length="852" mass="95855">MQVQNQIVLKNMSTPDNDEVNNVDKIPTEQKGAFHQFLKSLASFSGDLSSLTCPAFLLAPVSLIEYSEYWTQQPDLFTDITKSDDEVERMIAFVKWFISSLNASYSRRVPKGEWEKKPYNPVLGEQFKMQWGDLQGSGETDVLVEQVSHHPPVTGFHIKNEKHGLTLNGHTGQKTRFSGTSLIVDQVGQSIVTLKNRSNESYMYSCPSITVNGIWYAAPYVELTGTSYIQSTSGLYCSIEYTSRGWISGERNHFKCYLRRNGGSSKEYICKMEGQWSGKSTLTKYGSKTSEPFLDVTALTPAPMHVKDTTEQDDMESRKIWQKVSDAIRANDTNLAGIEKNKIETQKREERAARQEAGEEWQPKYFKWEEEEPTVITLQRMLTSTVKSKSFSSGPTTGSDAQIEAVEELRHHFKLSTDELKQFRNDLRREMDNGLKSDESHMAMLPSWIFKHPTGQETGEYLGLELSGSNIRIYLVTLHGQGRISTRQQKFVISDHLKKGSINSMIDFLVESVDNFLSFVGKYELKQALSLGFVLSFPLEQHALNKAVVIQWTKDFEITGADGKNIAELLQIGFRRRHININVEAVINGAVGCLLAHSYRSLDTLVACTISTGTNAAYWEKVEAIVKNRKELPPNADGDMIINTEWGSFGDKNLGLLPRTFYDNRVNRQSVNPGVHVFEKMVSGLYLGEIARIIMVDFLDRRLLFDGQYTPEMNTPYLFEASYMSAIGSDDTPDLEATKHILESIMNLPSTTLSDRQIVRTICELVSQRAARLVAAAMSAIIDKRNALEEGLTISMEGAVYEHFPNFPRRVNDALRSFYGERVDHINVGITRDGNGIGAALAAMIAITQKQA</sequence>
<keyword evidence="17" id="KW-1185">Reference proteome</keyword>
<evidence type="ECO:0000259" key="14">
    <source>
        <dbReference type="Pfam" id="PF00349"/>
    </source>
</evidence>
<dbReference type="SUPFAM" id="SSF53067">
    <property type="entry name" value="Actin-like ATPase domain"/>
    <property type="match status" value="2"/>
</dbReference>
<dbReference type="GO" id="GO:0005536">
    <property type="term" value="F:D-glucose binding"/>
    <property type="evidence" value="ECO:0007669"/>
    <property type="project" value="InterPro"/>
</dbReference>
<dbReference type="InterPro" id="IPR022672">
    <property type="entry name" value="Hexokinase_N"/>
</dbReference>
<dbReference type="InterPro" id="IPR022673">
    <property type="entry name" value="Hexokinase_C"/>
</dbReference>
<gene>
    <name evidence="16" type="ORF">MAM1_0001d00091</name>
</gene>
<reference evidence="16" key="1">
    <citation type="submission" date="2014-09" db="EMBL/GenBank/DDBJ databases">
        <title>Draft genome sequence of an oleaginous Mucoromycotina fungus Mucor ambiguus NBRC6742.</title>
        <authorList>
            <person name="Takeda I."/>
            <person name="Yamane N."/>
            <person name="Morita T."/>
            <person name="Tamano K."/>
            <person name="Machida M."/>
            <person name="Baker S."/>
            <person name="Koike H."/>
        </authorList>
    </citation>
    <scope>NUCLEOTIDE SEQUENCE</scope>
    <source>
        <strain evidence="16">NBRC 6742</strain>
    </source>
</reference>
<evidence type="ECO:0000259" key="15">
    <source>
        <dbReference type="Pfam" id="PF03727"/>
    </source>
</evidence>
<keyword evidence="9" id="KW-0067">ATP-binding</keyword>
<evidence type="ECO:0000256" key="13">
    <source>
        <dbReference type="RuleBase" id="RU003844"/>
    </source>
</evidence>
<dbReference type="OrthoDB" id="419537at2759"/>
<dbReference type="GO" id="GO:0005829">
    <property type="term" value="C:cytosol"/>
    <property type="evidence" value="ECO:0007669"/>
    <property type="project" value="TreeGrafter"/>
</dbReference>
<dbReference type="GO" id="GO:0005524">
    <property type="term" value="F:ATP binding"/>
    <property type="evidence" value="ECO:0007669"/>
    <property type="project" value="UniProtKB-KW"/>
</dbReference>
<dbReference type="SUPFAM" id="SSF144000">
    <property type="entry name" value="Oxysterol-binding protein-like"/>
    <property type="match status" value="1"/>
</dbReference>
<dbReference type="Gene3D" id="2.40.160.120">
    <property type="match status" value="1"/>
</dbReference>
<accession>A0A0C9M3L6</accession>
<dbReference type="GO" id="GO:0008865">
    <property type="term" value="F:fructokinase activity"/>
    <property type="evidence" value="ECO:0007669"/>
    <property type="project" value="TreeGrafter"/>
</dbReference>
<dbReference type="GO" id="GO:0008289">
    <property type="term" value="F:lipid binding"/>
    <property type="evidence" value="ECO:0007669"/>
    <property type="project" value="InterPro"/>
</dbReference>
<dbReference type="AlphaFoldDB" id="A0A0C9M3L6"/>
<dbReference type="STRING" id="91626.A0A0C9M3L6"/>
<evidence type="ECO:0000256" key="10">
    <source>
        <dbReference type="ARBA" id="ARBA00023152"/>
    </source>
</evidence>
<comment type="pathway">
    <text evidence="1">Carbohydrate degradation; glycolysis; D-glyceraldehyde 3-phosphate and glycerone phosphate from D-glucose: step 1/4.</text>
</comment>
<dbReference type="GO" id="GO:0004340">
    <property type="term" value="F:glucokinase activity"/>
    <property type="evidence" value="ECO:0007669"/>
    <property type="project" value="TreeGrafter"/>
</dbReference>
<dbReference type="Gene3D" id="1.10.287.2720">
    <property type="match status" value="1"/>
</dbReference>
<dbReference type="InterPro" id="IPR018494">
    <property type="entry name" value="Oxysterol-bd_CS"/>
</dbReference>
<evidence type="ECO:0000256" key="7">
    <source>
        <dbReference type="ARBA" id="ARBA00022741"/>
    </source>
</evidence>
<evidence type="ECO:0000256" key="2">
    <source>
        <dbReference type="ARBA" id="ARBA00005028"/>
    </source>
</evidence>
<dbReference type="GO" id="GO:0006006">
    <property type="term" value="P:glucose metabolic process"/>
    <property type="evidence" value="ECO:0007669"/>
    <property type="project" value="TreeGrafter"/>
</dbReference>
<dbReference type="Gene3D" id="6.10.250.1430">
    <property type="match status" value="1"/>
</dbReference>
<dbReference type="Gene3D" id="6.10.140.1150">
    <property type="match status" value="1"/>
</dbReference>
<evidence type="ECO:0000256" key="5">
    <source>
        <dbReference type="ARBA" id="ARBA00012324"/>
    </source>
</evidence>
<dbReference type="PANTHER" id="PTHR19443">
    <property type="entry name" value="HEXOKINASE"/>
    <property type="match status" value="1"/>
</dbReference>
<dbReference type="InterPro" id="IPR000648">
    <property type="entry name" value="Oxysterol-bd"/>
</dbReference>
<dbReference type="Gene3D" id="3.40.367.20">
    <property type="match status" value="1"/>
</dbReference>
<keyword evidence="8" id="KW-0418">Kinase</keyword>
<dbReference type="UniPathway" id="UPA00109">
    <property type="reaction ID" value="UER00180"/>
</dbReference>